<dbReference type="Gene3D" id="2.70.70.10">
    <property type="entry name" value="Glucose Permease (Domain IIA)"/>
    <property type="match status" value="1"/>
</dbReference>
<gene>
    <name evidence="9" type="ORF">GCM10023231_14990</name>
</gene>
<evidence type="ECO:0000313" key="10">
    <source>
        <dbReference type="Proteomes" id="UP001501411"/>
    </source>
</evidence>
<evidence type="ECO:0000259" key="8">
    <source>
        <dbReference type="Pfam" id="PF01551"/>
    </source>
</evidence>
<keyword evidence="7" id="KW-0472">Membrane</keyword>
<evidence type="ECO:0000313" key="9">
    <source>
        <dbReference type="EMBL" id="GAA4787849.1"/>
    </source>
</evidence>
<keyword evidence="6" id="KW-0482">Metalloprotease</keyword>
<dbReference type="Proteomes" id="UP001501411">
    <property type="component" value="Unassembled WGS sequence"/>
</dbReference>
<evidence type="ECO:0000256" key="1">
    <source>
        <dbReference type="ARBA" id="ARBA00001947"/>
    </source>
</evidence>
<keyword evidence="2" id="KW-0645">Protease</keyword>
<accession>A0ABP9AYP3</accession>
<dbReference type="PANTHER" id="PTHR21666:SF288">
    <property type="entry name" value="CELL DIVISION PROTEIN YTFB"/>
    <property type="match status" value="1"/>
</dbReference>
<reference evidence="10" key="1">
    <citation type="journal article" date="2019" name="Int. J. Syst. Evol. Microbiol.">
        <title>The Global Catalogue of Microorganisms (GCM) 10K type strain sequencing project: providing services to taxonomists for standard genome sequencing and annotation.</title>
        <authorList>
            <consortium name="The Broad Institute Genomics Platform"/>
            <consortium name="The Broad Institute Genome Sequencing Center for Infectious Disease"/>
            <person name="Wu L."/>
            <person name="Ma J."/>
        </authorList>
    </citation>
    <scope>NUCLEOTIDE SEQUENCE [LARGE SCALE GENOMIC DNA]</scope>
    <source>
        <strain evidence="10">JCM 18200</strain>
    </source>
</reference>
<evidence type="ECO:0000256" key="7">
    <source>
        <dbReference type="SAM" id="Phobius"/>
    </source>
</evidence>
<feature type="transmembrane region" description="Helical" evidence="7">
    <location>
        <begin position="9"/>
        <end position="30"/>
    </location>
</feature>
<evidence type="ECO:0000256" key="4">
    <source>
        <dbReference type="ARBA" id="ARBA00022801"/>
    </source>
</evidence>
<proteinExistence type="predicted"/>
<dbReference type="InterPro" id="IPR016047">
    <property type="entry name" value="M23ase_b-sheet_dom"/>
</dbReference>
<dbReference type="SUPFAM" id="SSF51261">
    <property type="entry name" value="Duplicated hybrid motif"/>
    <property type="match status" value="1"/>
</dbReference>
<evidence type="ECO:0000256" key="5">
    <source>
        <dbReference type="ARBA" id="ARBA00022833"/>
    </source>
</evidence>
<feature type="domain" description="M23ase beta-sheet core" evidence="8">
    <location>
        <begin position="291"/>
        <end position="384"/>
    </location>
</feature>
<keyword evidence="5" id="KW-0862">Zinc</keyword>
<dbReference type="InterPro" id="IPR011055">
    <property type="entry name" value="Dup_hybrid_motif"/>
</dbReference>
<comment type="caution">
    <text evidence="9">The sequence shown here is derived from an EMBL/GenBank/DDBJ whole genome shotgun (WGS) entry which is preliminary data.</text>
</comment>
<dbReference type="CDD" id="cd12797">
    <property type="entry name" value="M23_peptidase"/>
    <property type="match status" value="1"/>
</dbReference>
<dbReference type="PANTHER" id="PTHR21666">
    <property type="entry name" value="PEPTIDASE-RELATED"/>
    <property type="match status" value="1"/>
</dbReference>
<evidence type="ECO:0000256" key="2">
    <source>
        <dbReference type="ARBA" id="ARBA00022670"/>
    </source>
</evidence>
<sequence length="441" mass="49470">MNFNKKNRLFLLSLVIVIALGATFFFFFGFNNNPIVEKPVSDTNLVKATPVLPKQFDIAVDSFDVKYEEVKRNEFLANMLDAYGIDAVTVSKIARKSKSVFDVRKIAVGNPYAVFTYKGQPDKVAYFVYQPNPIDYIVYDLRDTLNVYAGKKEVITKIETVASTINSSLYDALQSRGADPLLAIQLAGIYGWAVDFYRIASDDWFKIEYERQYVDNKPVDAGRILSAVFSHKGKALSAFYFKGDSTSKGDYYDETGNSVRRAFLKAPLKFSRITSRYTKRRLHPVQKVWKAHLGTDYAAPTGTPIIATGSGVVIASAFTKFNGNYVKIKHNGTYTTQYLHMSRRAVRNGQHVQQGQVIGYVGSTGLATGPHVCYRFWKNGAQVDALKQNFHETTPLPDKFLTAFKQIVAQKQKLLAALVLHKDDELTASNQDMQGEGEKTL</sequence>
<keyword evidence="7" id="KW-1133">Transmembrane helix</keyword>
<keyword evidence="10" id="KW-1185">Reference proteome</keyword>
<evidence type="ECO:0000256" key="6">
    <source>
        <dbReference type="ARBA" id="ARBA00023049"/>
    </source>
</evidence>
<protein>
    <submittedName>
        <fullName evidence="9">Peptidoglycan DD-metalloendopeptidase family protein</fullName>
    </submittedName>
</protein>
<dbReference type="RefSeq" id="WP_345231133.1">
    <property type="nucleotide sequence ID" value="NZ_BAABIQ010000008.1"/>
</dbReference>
<keyword evidence="4" id="KW-0378">Hydrolase</keyword>
<name>A0ABP9AYP3_9SPHI</name>
<keyword evidence="3" id="KW-0479">Metal-binding</keyword>
<organism evidence="9 10">
    <name type="scientific">Olivibacter ginsenosidimutans</name>
    <dbReference type="NCBI Taxonomy" id="1176537"/>
    <lineage>
        <taxon>Bacteria</taxon>
        <taxon>Pseudomonadati</taxon>
        <taxon>Bacteroidota</taxon>
        <taxon>Sphingobacteriia</taxon>
        <taxon>Sphingobacteriales</taxon>
        <taxon>Sphingobacteriaceae</taxon>
        <taxon>Olivibacter</taxon>
    </lineage>
</organism>
<dbReference type="Gene3D" id="3.10.450.350">
    <property type="match status" value="1"/>
</dbReference>
<evidence type="ECO:0000256" key="3">
    <source>
        <dbReference type="ARBA" id="ARBA00022723"/>
    </source>
</evidence>
<dbReference type="InterPro" id="IPR050570">
    <property type="entry name" value="Cell_wall_metabolism_enzyme"/>
</dbReference>
<comment type="cofactor">
    <cofactor evidence="1">
        <name>Zn(2+)</name>
        <dbReference type="ChEBI" id="CHEBI:29105"/>
    </cofactor>
</comment>
<keyword evidence="7" id="KW-0812">Transmembrane</keyword>
<dbReference type="Pfam" id="PF01551">
    <property type="entry name" value="Peptidase_M23"/>
    <property type="match status" value="1"/>
</dbReference>
<dbReference type="EMBL" id="BAABIQ010000008">
    <property type="protein sequence ID" value="GAA4787849.1"/>
    <property type="molecule type" value="Genomic_DNA"/>
</dbReference>